<dbReference type="InterPro" id="IPR022635">
    <property type="entry name" value="DNA_polIII_beta_C"/>
</dbReference>
<accession>A0ABU0M5Q5</accession>
<dbReference type="SMART" id="SM00480">
    <property type="entry name" value="POL3Bc"/>
    <property type="match status" value="1"/>
</dbReference>
<evidence type="ECO:0000256" key="7">
    <source>
        <dbReference type="ARBA" id="ARBA00022705"/>
    </source>
</evidence>
<dbReference type="PANTHER" id="PTHR30478:SF0">
    <property type="entry name" value="BETA SLIDING CLAMP"/>
    <property type="match status" value="1"/>
</dbReference>
<dbReference type="PANTHER" id="PTHR30478">
    <property type="entry name" value="DNA POLYMERASE III SUBUNIT BETA"/>
    <property type="match status" value="1"/>
</dbReference>
<keyword evidence="15" id="KW-1185">Reference proteome</keyword>
<evidence type="ECO:0000256" key="4">
    <source>
        <dbReference type="ARBA" id="ARBA00022490"/>
    </source>
</evidence>
<evidence type="ECO:0000259" key="11">
    <source>
        <dbReference type="Pfam" id="PF00712"/>
    </source>
</evidence>
<evidence type="ECO:0000256" key="9">
    <source>
        <dbReference type="ARBA" id="ARBA00023125"/>
    </source>
</evidence>
<dbReference type="GO" id="GO:0003887">
    <property type="term" value="F:DNA-directed DNA polymerase activity"/>
    <property type="evidence" value="ECO:0007669"/>
    <property type="project" value="UniProtKB-EC"/>
</dbReference>
<evidence type="ECO:0000256" key="6">
    <source>
        <dbReference type="ARBA" id="ARBA00022695"/>
    </source>
</evidence>
<feature type="domain" description="DNA polymerase III beta sliding clamp C-terminal" evidence="13">
    <location>
        <begin position="264"/>
        <end position="389"/>
    </location>
</feature>
<keyword evidence="4 10" id="KW-0963">Cytoplasm</keyword>
<dbReference type="CDD" id="cd00140">
    <property type="entry name" value="beta_clamp"/>
    <property type="match status" value="1"/>
</dbReference>
<gene>
    <name evidence="14" type="ORF">QO015_001910</name>
</gene>
<keyword evidence="8 10" id="KW-0239">DNA-directed DNA polymerase</keyword>
<evidence type="ECO:0000256" key="10">
    <source>
        <dbReference type="PIRNR" id="PIRNR000804"/>
    </source>
</evidence>
<evidence type="ECO:0000256" key="2">
    <source>
        <dbReference type="ARBA" id="ARBA00010752"/>
    </source>
</evidence>
<dbReference type="Pfam" id="PF02768">
    <property type="entry name" value="DNA_pol3_beta_3"/>
    <property type="match status" value="1"/>
</dbReference>
<evidence type="ECO:0000256" key="8">
    <source>
        <dbReference type="ARBA" id="ARBA00022932"/>
    </source>
</evidence>
<organism evidence="14 15">
    <name type="scientific">Kaistia geumhonensis</name>
    <dbReference type="NCBI Taxonomy" id="410839"/>
    <lineage>
        <taxon>Bacteria</taxon>
        <taxon>Pseudomonadati</taxon>
        <taxon>Pseudomonadota</taxon>
        <taxon>Alphaproteobacteria</taxon>
        <taxon>Hyphomicrobiales</taxon>
        <taxon>Kaistiaceae</taxon>
        <taxon>Kaistia</taxon>
    </lineage>
</organism>
<protein>
    <recommendedName>
        <fullName evidence="3 10">Beta sliding clamp</fullName>
    </recommendedName>
</protein>
<evidence type="ECO:0000256" key="1">
    <source>
        <dbReference type="ARBA" id="ARBA00004496"/>
    </source>
</evidence>
<feature type="domain" description="DNA polymerase III beta sliding clamp central" evidence="12">
    <location>
        <begin position="139"/>
        <end position="261"/>
    </location>
</feature>
<comment type="subcellular location">
    <subcellularLocation>
        <location evidence="1 10">Cytoplasm</location>
    </subcellularLocation>
</comment>
<feature type="domain" description="DNA polymerase III beta sliding clamp N-terminal" evidence="11">
    <location>
        <begin position="12"/>
        <end position="128"/>
    </location>
</feature>
<dbReference type="InterPro" id="IPR001001">
    <property type="entry name" value="DNA_polIII_beta"/>
</dbReference>
<comment type="caution">
    <text evidence="14">The sequence shown here is derived from an EMBL/GenBank/DDBJ whole genome shotgun (WGS) entry which is preliminary data.</text>
</comment>
<proteinExistence type="inferred from homology"/>
<dbReference type="InterPro" id="IPR022637">
    <property type="entry name" value="DNA_polIII_beta_cen"/>
</dbReference>
<sequence length="390" mass="41211">MSSVSVGVGLSLSVAVADLKGALAAASRVVERRTTIPILAHVKLVAEGGRLSILATDLDLELRTVIPAEVTTPGTTTLPALLLNDIVKRIDERERLQVAPGEGGLFTLKAGRSKWQVQALPAEDFPDLAIGAFETSFTLSPANLKEIADRLSFAICTEETRYYLNGVYLHAPVIDGAAKLRAVATDGHRLARLTLDQPAGAAAMPGIIVPRKTVAELAKLAESFGKEGGTTATIEVSETKIRVAFGDTALTSKLIDGTYPDYSRVVPPEAQHTVTLPRAAFLEAVDRVTAVSSERGRAVKFAFGSDVAGELMTLTCVNPDAGRGEDEIGNIEIAGAPPECGFNARYVLDCLQALGGDRVVLGLNETGSPARLHAPDKADELLVVLMPMRV</sequence>
<dbReference type="Pfam" id="PF00712">
    <property type="entry name" value="DNA_pol3_beta"/>
    <property type="match status" value="1"/>
</dbReference>
<keyword evidence="5 10" id="KW-0808">Transferase</keyword>
<dbReference type="InterPro" id="IPR022634">
    <property type="entry name" value="DNA_polIII_beta_N"/>
</dbReference>
<dbReference type="RefSeq" id="WP_266279783.1">
    <property type="nucleotide sequence ID" value="NZ_JAPKNF010000001.1"/>
</dbReference>
<evidence type="ECO:0000259" key="12">
    <source>
        <dbReference type="Pfam" id="PF02767"/>
    </source>
</evidence>
<dbReference type="InterPro" id="IPR046938">
    <property type="entry name" value="DNA_clamp_sf"/>
</dbReference>
<dbReference type="PIRSF" id="PIRSF000804">
    <property type="entry name" value="DNA_pol_III_b"/>
    <property type="match status" value="1"/>
</dbReference>
<keyword evidence="7 10" id="KW-0235">DNA replication</keyword>
<comment type="function">
    <text evidence="10">Confers DNA tethering and processivity to DNA polymerases and other proteins. Acts as a clamp, forming a ring around DNA (a reaction catalyzed by the clamp-loading complex) which diffuses in an ATP-independent manner freely and bidirectionally along dsDNA. Initially characterized for its ability to contact the catalytic subunit of DNA polymerase III (Pol III), a complex, multichain enzyme responsible for most of the replicative synthesis in bacteria; Pol III exhibits 3'-5' exonuclease proofreading activity. The beta chain is required for initiation of replication as well as for processivity of DNA replication.</text>
</comment>
<comment type="subunit">
    <text evidence="10">Forms a ring-shaped head-to-tail homodimer around DNA.</text>
</comment>
<evidence type="ECO:0000256" key="3">
    <source>
        <dbReference type="ARBA" id="ARBA00021035"/>
    </source>
</evidence>
<dbReference type="Gene3D" id="3.70.10.10">
    <property type="match status" value="1"/>
</dbReference>
<reference evidence="14 15" key="1">
    <citation type="submission" date="2023-07" db="EMBL/GenBank/DDBJ databases">
        <title>Genomic Encyclopedia of Type Strains, Phase IV (KMG-IV): sequencing the most valuable type-strain genomes for metagenomic binning, comparative biology and taxonomic classification.</title>
        <authorList>
            <person name="Goeker M."/>
        </authorList>
    </citation>
    <scope>NUCLEOTIDE SEQUENCE [LARGE SCALE GENOMIC DNA]</scope>
    <source>
        <strain evidence="14 15">B1-1</strain>
    </source>
</reference>
<dbReference type="EMBL" id="JAUSWJ010000001">
    <property type="protein sequence ID" value="MDQ0516297.1"/>
    <property type="molecule type" value="Genomic_DNA"/>
</dbReference>
<evidence type="ECO:0000313" key="14">
    <source>
        <dbReference type="EMBL" id="MDQ0516297.1"/>
    </source>
</evidence>
<dbReference type="Proteomes" id="UP001223743">
    <property type="component" value="Unassembled WGS sequence"/>
</dbReference>
<dbReference type="Pfam" id="PF02767">
    <property type="entry name" value="DNA_pol3_beta_2"/>
    <property type="match status" value="1"/>
</dbReference>
<dbReference type="NCBIfam" id="TIGR00663">
    <property type="entry name" value="dnan"/>
    <property type="match status" value="1"/>
</dbReference>
<name>A0ABU0M5Q5_9HYPH</name>
<evidence type="ECO:0000313" key="15">
    <source>
        <dbReference type="Proteomes" id="UP001223743"/>
    </source>
</evidence>
<dbReference type="SUPFAM" id="SSF55979">
    <property type="entry name" value="DNA clamp"/>
    <property type="match status" value="3"/>
</dbReference>
<keyword evidence="6 10" id="KW-0548">Nucleotidyltransferase</keyword>
<comment type="similarity">
    <text evidence="2 10">Belongs to the beta sliding clamp family.</text>
</comment>
<dbReference type="Gene3D" id="3.10.150.10">
    <property type="entry name" value="DNA Polymerase III, subunit A, domain 2"/>
    <property type="match status" value="1"/>
</dbReference>
<evidence type="ECO:0000259" key="13">
    <source>
        <dbReference type="Pfam" id="PF02768"/>
    </source>
</evidence>
<evidence type="ECO:0000256" key="5">
    <source>
        <dbReference type="ARBA" id="ARBA00022679"/>
    </source>
</evidence>
<keyword evidence="9" id="KW-0238">DNA-binding</keyword>